<dbReference type="SUPFAM" id="SSF53633">
    <property type="entry name" value="Carbamate kinase-like"/>
    <property type="match status" value="1"/>
</dbReference>
<dbReference type="GO" id="GO:0004072">
    <property type="term" value="F:aspartate kinase activity"/>
    <property type="evidence" value="ECO:0007669"/>
    <property type="project" value="UniProtKB-EC"/>
</dbReference>
<evidence type="ECO:0000256" key="1">
    <source>
        <dbReference type="ARBA" id="ARBA00010122"/>
    </source>
</evidence>
<dbReference type="InterPro" id="IPR018042">
    <property type="entry name" value="Aspartate_kinase_CS"/>
</dbReference>
<name>A0AAP2RCD5_9EURY</name>
<sequence>MKIVMKFGGTSVGDGSRIKNVAKLVKKYYDEGNDVIVVASAMTGITDKLYEMAQISSETCNTIDFESHFNEIISRHELAIKDAIDDEAIRNEVSGEINQRLSELKNALIGVCYLGELTNRSLAYIYSYGERMCVPIISGAIRSLGVKSRFFAGGEAGLITDSRYESAKPDKSCDTKIKEKLLPLLRDNMIPVVTGFVASNEKGIITVLGRGGSDYSASIIGAAIDADEIWIYTDVNGIMTTDPRIVPEARTLPVVTYLEAMELSYFGAKVLHPKTIEPAVKKGIPVRVLNTFQPDHPGTMVVMNNDAEKNSLVKAVTMIKNISLINISGASMSGTPGIAGRIFTALGKGEVNIIMISQASSEFNVSIAIDGLQANSAINSLRAEFNDDIVKDITCNNNVCVVAVVGEGMAGSPGVAGQVFTSLGKEGINIRMISQGSSEANISFVVNRDDAQKAVRVLHQEFALDKF</sequence>
<feature type="domain" description="ACT" evidence="9">
    <location>
        <begin position="404"/>
        <end position="467"/>
    </location>
</feature>
<evidence type="ECO:0000256" key="3">
    <source>
        <dbReference type="ARBA" id="ARBA00022741"/>
    </source>
</evidence>
<dbReference type="CDD" id="cd04921">
    <property type="entry name" value="ACT_AKi-HSDH-ThrA-like_1"/>
    <property type="match status" value="1"/>
</dbReference>
<dbReference type="Pfam" id="PF22468">
    <property type="entry name" value="ACT_9"/>
    <property type="match status" value="2"/>
</dbReference>
<dbReference type="PROSITE" id="PS00324">
    <property type="entry name" value="ASPARTOKINASE"/>
    <property type="match status" value="1"/>
</dbReference>
<dbReference type="RefSeq" id="WP_230741663.1">
    <property type="nucleotide sequence ID" value="NZ_PGCK01000005.1"/>
</dbReference>
<gene>
    <name evidence="10" type="ORF">CUJ83_07425</name>
</gene>
<dbReference type="NCBIfam" id="NF004938">
    <property type="entry name" value="PRK06291.1"/>
    <property type="match status" value="1"/>
</dbReference>
<comment type="pathway">
    <text evidence="8">Amino-acid biosynthesis; L-methionine biosynthesis via de novo pathway; L-homoserine from L-aspartate: step 1/3.</text>
</comment>
<dbReference type="InterPro" id="IPR036393">
    <property type="entry name" value="AceGlu_kinase-like_sf"/>
</dbReference>
<evidence type="ECO:0000256" key="8">
    <source>
        <dbReference type="RuleBase" id="RU004249"/>
    </source>
</evidence>
<dbReference type="NCBIfam" id="TIGR00656">
    <property type="entry name" value="asp_kin_monofn"/>
    <property type="match status" value="1"/>
</dbReference>
<evidence type="ECO:0000256" key="4">
    <source>
        <dbReference type="ARBA" id="ARBA00022777"/>
    </source>
</evidence>
<comment type="pathway">
    <text evidence="8">Amino-acid biosynthesis; L-lysine biosynthesis via DAP pathway; (S)-tetrahydrodipicolinate from L-aspartate: step 1/4.</text>
</comment>
<evidence type="ECO:0000313" key="11">
    <source>
        <dbReference type="Proteomes" id="UP001320159"/>
    </source>
</evidence>
<dbReference type="Gene3D" id="3.40.1160.10">
    <property type="entry name" value="Acetylglutamate kinase-like"/>
    <property type="match status" value="1"/>
</dbReference>
<dbReference type="EMBL" id="PGCK01000005">
    <property type="protein sequence ID" value="MCD1294828.1"/>
    <property type="molecule type" value="Genomic_DNA"/>
</dbReference>
<dbReference type="InterPro" id="IPR054352">
    <property type="entry name" value="ACT_Aspartokinase"/>
</dbReference>
<dbReference type="InterPro" id="IPR001341">
    <property type="entry name" value="Asp_kinase"/>
</dbReference>
<comment type="caution">
    <text evidence="10">The sequence shown here is derived from an EMBL/GenBank/DDBJ whole genome shotgun (WGS) entry which is preliminary data.</text>
</comment>
<keyword evidence="5" id="KW-0067">ATP-binding</keyword>
<evidence type="ECO:0000259" key="9">
    <source>
        <dbReference type="PROSITE" id="PS51671"/>
    </source>
</evidence>
<proteinExistence type="inferred from homology"/>
<dbReference type="NCBIfam" id="TIGR00657">
    <property type="entry name" value="asp_kinases"/>
    <property type="match status" value="1"/>
</dbReference>
<dbReference type="GO" id="GO:0009089">
    <property type="term" value="P:lysine biosynthetic process via diaminopimelate"/>
    <property type="evidence" value="ECO:0007669"/>
    <property type="project" value="InterPro"/>
</dbReference>
<dbReference type="GO" id="GO:0005829">
    <property type="term" value="C:cytosol"/>
    <property type="evidence" value="ECO:0007669"/>
    <property type="project" value="TreeGrafter"/>
</dbReference>
<dbReference type="InterPro" id="IPR045865">
    <property type="entry name" value="ACT-like_dom_sf"/>
</dbReference>
<reference evidence="10 11" key="1">
    <citation type="submission" date="2017-11" db="EMBL/GenBank/DDBJ databases">
        <title>Isolation and Characterization of Family Methanocellaceae Species from Potential Methane Hydrate Area Offshore Southwestern Taiwan.</title>
        <authorList>
            <person name="Zhang W.-L."/>
            <person name="Chen W.-C."/>
            <person name="Lai M.-C."/>
            <person name="Chen S.-C."/>
        </authorList>
    </citation>
    <scope>NUCLEOTIDE SEQUENCE [LARGE SCALE GENOMIC DNA]</scope>
    <source>
        <strain evidence="10 11">CWC-04</strain>
    </source>
</reference>
<comment type="similarity">
    <text evidence="1 7">Belongs to the aspartokinase family.</text>
</comment>
<dbReference type="PIRSF" id="PIRSF000726">
    <property type="entry name" value="Asp_kin"/>
    <property type="match status" value="1"/>
</dbReference>
<keyword evidence="2 7" id="KW-0808">Transferase</keyword>
<dbReference type="AlphaFoldDB" id="A0AAP2RCD5"/>
<comment type="pathway">
    <text evidence="8">Amino-acid biosynthesis; L-threonine biosynthesis; L-threonine from L-aspartate: step 1/5.</text>
</comment>
<organism evidence="10 11">
    <name type="scientific">Methanooceanicella nereidis</name>
    <dbReference type="NCBI Taxonomy" id="2052831"/>
    <lineage>
        <taxon>Archaea</taxon>
        <taxon>Methanobacteriati</taxon>
        <taxon>Methanobacteriota</taxon>
        <taxon>Stenosarchaea group</taxon>
        <taxon>Methanomicrobia</taxon>
        <taxon>Methanocellales</taxon>
        <taxon>Methanocellaceae</taxon>
        <taxon>Methanooceanicella</taxon>
    </lineage>
</organism>
<dbReference type="Proteomes" id="UP001320159">
    <property type="component" value="Unassembled WGS sequence"/>
</dbReference>
<keyword evidence="8" id="KW-0028">Amino-acid biosynthesis</keyword>
<dbReference type="InterPro" id="IPR002912">
    <property type="entry name" value="ACT_dom"/>
</dbReference>
<evidence type="ECO:0000256" key="5">
    <source>
        <dbReference type="ARBA" id="ARBA00022840"/>
    </source>
</evidence>
<dbReference type="CDD" id="cd04892">
    <property type="entry name" value="ACT_AK-like_2"/>
    <property type="match status" value="1"/>
</dbReference>
<feature type="domain" description="ACT" evidence="9">
    <location>
        <begin position="327"/>
        <end position="402"/>
    </location>
</feature>
<evidence type="ECO:0000256" key="7">
    <source>
        <dbReference type="RuleBase" id="RU003448"/>
    </source>
</evidence>
<dbReference type="GO" id="GO:0005524">
    <property type="term" value="F:ATP binding"/>
    <property type="evidence" value="ECO:0007669"/>
    <property type="project" value="UniProtKB-KW"/>
</dbReference>
<comment type="catalytic activity">
    <reaction evidence="6 7">
        <text>L-aspartate + ATP = 4-phospho-L-aspartate + ADP</text>
        <dbReference type="Rhea" id="RHEA:23776"/>
        <dbReference type="ChEBI" id="CHEBI:29991"/>
        <dbReference type="ChEBI" id="CHEBI:30616"/>
        <dbReference type="ChEBI" id="CHEBI:57535"/>
        <dbReference type="ChEBI" id="CHEBI:456216"/>
        <dbReference type="EC" id="2.7.2.4"/>
    </reaction>
</comment>
<dbReference type="SUPFAM" id="SSF55021">
    <property type="entry name" value="ACT-like"/>
    <property type="match status" value="2"/>
</dbReference>
<dbReference type="InterPro" id="IPR001048">
    <property type="entry name" value="Asp/Glu/Uridylate_kinase"/>
</dbReference>
<evidence type="ECO:0000256" key="6">
    <source>
        <dbReference type="ARBA" id="ARBA00047872"/>
    </source>
</evidence>
<dbReference type="InterPro" id="IPR005260">
    <property type="entry name" value="Asp_kin_monofn"/>
</dbReference>
<dbReference type="Gene3D" id="3.30.2130.10">
    <property type="entry name" value="VC0802-like"/>
    <property type="match status" value="1"/>
</dbReference>
<dbReference type="EC" id="2.7.2.4" evidence="7"/>
<protein>
    <recommendedName>
        <fullName evidence="7">Aspartokinase</fullName>
        <ecNumber evidence="7">2.7.2.4</ecNumber>
    </recommendedName>
</protein>
<dbReference type="PANTHER" id="PTHR21499:SF59">
    <property type="entry name" value="ASPARTOKINASE"/>
    <property type="match status" value="1"/>
</dbReference>
<dbReference type="PANTHER" id="PTHR21499">
    <property type="entry name" value="ASPARTATE KINASE"/>
    <property type="match status" value="1"/>
</dbReference>
<keyword evidence="4 7" id="KW-0418">Kinase</keyword>
<dbReference type="PROSITE" id="PS51671">
    <property type="entry name" value="ACT"/>
    <property type="match status" value="2"/>
</dbReference>
<keyword evidence="3" id="KW-0547">Nucleotide-binding</keyword>
<dbReference type="GO" id="GO:0009090">
    <property type="term" value="P:homoserine biosynthetic process"/>
    <property type="evidence" value="ECO:0007669"/>
    <property type="project" value="TreeGrafter"/>
</dbReference>
<accession>A0AAP2RCD5</accession>
<dbReference type="Gene3D" id="3.30.70.260">
    <property type="match status" value="1"/>
</dbReference>
<dbReference type="Pfam" id="PF00696">
    <property type="entry name" value="AA_kinase"/>
    <property type="match status" value="1"/>
</dbReference>
<evidence type="ECO:0000256" key="2">
    <source>
        <dbReference type="ARBA" id="ARBA00022679"/>
    </source>
</evidence>
<evidence type="ECO:0000313" key="10">
    <source>
        <dbReference type="EMBL" id="MCD1294828.1"/>
    </source>
</evidence>
<keyword evidence="11" id="KW-1185">Reference proteome</keyword>